<comment type="caution">
    <text evidence="1">The sequence shown here is derived from an EMBL/GenBank/DDBJ whole genome shotgun (WGS) entry which is preliminary data.</text>
</comment>
<dbReference type="Proteomes" id="UP001054945">
    <property type="component" value="Unassembled WGS sequence"/>
</dbReference>
<sequence length="89" mass="9904">MGYPAAKLAHTQIIVDPSNSKIPPPFENPYQLIKFHLFLVALLNSKRLPRLRAHTDYPMTPAPFPRSGLGVSHAGLISKSLLWGKRETS</sequence>
<gene>
    <name evidence="1" type="ORF">CEXT_114391</name>
</gene>
<name>A0AAV4W0I2_CAEEX</name>
<proteinExistence type="predicted"/>
<organism evidence="1 2">
    <name type="scientific">Caerostris extrusa</name>
    <name type="common">Bark spider</name>
    <name type="synonym">Caerostris bankana</name>
    <dbReference type="NCBI Taxonomy" id="172846"/>
    <lineage>
        <taxon>Eukaryota</taxon>
        <taxon>Metazoa</taxon>
        <taxon>Ecdysozoa</taxon>
        <taxon>Arthropoda</taxon>
        <taxon>Chelicerata</taxon>
        <taxon>Arachnida</taxon>
        <taxon>Araneae</taxon>
        <taxon>Araneomorphae</taxon>
        <taxon>Entelegynae</taxon>
        <taxon>Araneoidea</taxon>
        <taxon>Araneidae</taxon>
        <taxon>Caerostris</taxon>
    </lineage>
</organism>
<reference evidence="1 2" key="1">
    <citation type="submission" date="2021-06" db="EMBL/GenBank/DDBJ databases">
        <title>Caerostris extrusa draft genome.</title>
        <authorList>
            <person name="Kono N."/>
            <person name="Arakawa K."/>
        </authorList>
    </citation>
    <scope>NUCLEOTIDE SEQUENCE [LARGE SCALE GENOMIC DNA]</scope>
</reference>
<keyword evidence="2" id="KW-1185">Reference proteome</keyword>
<dbReference type="EMBL" id="BPLR01015384">
    <property type="protein sequence ID" value="GIY75763.1"/>
    <property type="molecule type" value="Genomic_DNA"/>
</dbReference>
<dbReference type="AlphaFoldDB" id="A0AAV4W0I2"/>
<evidence type="ECO:0000313" key="1">
    <source>
        <dbReference type="EMBL" id="GIY75763.1"/>
    </source>
</evidence>
<accession>A0AAV4W0I2</accession>
<evidence type="ECO:0000313" key="2">
    <source>
        <dbReference type="Proteomes" id="UP001054945"/>
    </source>
</evidence>
<protein>
    <submittedName>
        <fullName evidence="1">Uncharacterized protein</fullName>
    </submittedName>
</protein>